<evidence type="ECO:0008006" key="4">
    <source>
        <dbReference type="Google" id="ProtNLM"/>
    </source>
</evidence>
<dbReference type="PANTHER" id="PTHR47926">
    <property type="entry name" value="PENTATRICOPEPTIDE REPEAT-CONTAINING PROTEIN"/>
    <property type="match status" value="1"/>
</dbReference>
<sequence>MYAKSGRISTARRVFDAMNDRDEGPAALGLFDEMVERNIRPDHVSMVAVLSACSHSGLVSDGEKLFRRMVEEYKIRPRMEHYSCMVDLFARAGLLKKAEAMLEQAPLLPTAAMWAALVAASQVYGDAEIGGDRSNPLAPEIYEVLDELSEQMRDVGRDGDDFLGFFDEF</sequence>
<dbReference type="InterPro" id="IPR011990">
    <property type="entry name" value="TPR-like_helical_dom_sf"/>
</dbReference>
<evidence type="ECO:0000256" key="1">
    <source>
        <dbReference type="ARBA" id="ARBA00022737"/>
    </source>
</evidence>
<dbReference type="NCBIfam" id="TIGR00756">
    <property type="entry name" value="PPR"/>
    <property type="match status" value="1"/>
</dbReference>
<proteinExistence type="predicted"/>
<dbReference type="EMBL" id="LR862133">
    <property type="protein sequence ID" value="CAD1838893.1"/>
    <property type="molecule type" value="Genomic_DNA"/>
</dbReference>
<dbReference type="GO" id="GO:0003723">
    <property type="term" value="F:RNA binding"/>
    <property type="evidence" value="ECO:0007669"/>
    <property type="project" value="InterPro"/>
</dbReference>
<organism evidence="3">
    <name type="scientific">Ananas comosus var. bracteatus</name>
    <name type="common">red pineapple</name>
    <dbReference type="NCBI Taxonomy" id="296719"/>
    <lineage>
        <taxon>Eukaryota</taxon>
        <taxon>Viridiplantae</taxon>
        <taxon>Streptophyta</taxon>
        <taxon>Embryophyta</taxon>
        <taxon>Tracheophyta</taxon>
        <taxon>Spermatophyta</taxon>
        <taxon>Magnoliopsida</taxon>
        <taxon>Liliopsida</taxon>
        <taxon>Poales</taxon>
        <taxon>Bromeliaceae</taxon>
        <taxon>Bromelioideae</taxon>
        <taxon>Ananas</taxon>
    </lineage>
</organism>
<evidence type="ECO:0000256" key="2">
    <source>
        <dbReference type="ARBA" id="ARBA00022946"/>
    </source>
</evidence>
<dbReference type="InterPro" id="IPR046960">
    <property type="entry name" value="PPR_At4g14850-like_plant"/>
</dbReference>
<keyword evidence="2" id="KW-0809">Transit peptide</keyword>
<keyword evidence="1" id="KW-0677">Repeat</keyword>
<dbReference type="AlphaFoldDB" id="A0A6V7Q723"/>
<protein>
    <recommendedName>
        <fullName evidence="4">Pentatricopeptide repeat-containing protein</fullName>
    </recommendedName>
</protein>
<accession>A0A6V7Q723</accession>
<dbReference type="GO" id="GO:0009451">
    <property type="term" value="P:RNA modification"/>
    <property type="evidence" value="ECO:0007669"/>
    <property type="project" value="InterPro"/>
</dbReference>
<evidence type="ECO:0000313" key="3">
    <source>
        <dbReference type="EMBL" id="CAD1838893.1"/>
    </source>
</evidence>
<dbReference type="Gene3D" id="1.25.40.10">
    <property type="entry name" value="Tetratricopeptide repeat domain"/>
    <property type="match status" value="1"/>
</dbReference>
<name>A0A6V7Q723_ANACO</name>
<dbReference type="InterPro" id="IPR002885">
    <property type="entry name" value="PPR_rpt"/>
</dbReference>
<reference evidence="3" key="1">
    <citation type="submission" date="2020-07" db="EMBL/GenBank/DDBJ databases">
        <authorList>
            <person name="Lin J."/>
        </authorList>
    </citation>
    <scope>NUCLEOTIDE SEQUENCE</scope>
</reference>
<dbReference type="PANTHER" id="PTHR47926:SF375">
    <property type="entry name" value="PENTATRICOPEPTIDE REPEAT-CONTAINING PROTEIN"/>
    <property type="match status" value="1"/>
</dbReference>
<dbReference type="Pfam" id="PF01535">
    <property type="entry name" value="PPR"/>
    <property type="match status" value="3"/>
</dbReference>
<gene>
    <name evidence="3" type="ORF">CB5_LOCUS22104</name>
</gene>